<dbReference type="PANTHER" id="PTHR24148:SF73">
    <property type="entry name" value="HET DOMAIN PROTEIN (AFU_ORTHOLOGUE AFUA_8G01020)"/>
    <property type="match status" value="1"/>
</dbReference>
<dbReference type="Pfam" id="PF26639">
    <property type="entry name" value="Het-6_barrel"/>
    <property type="match status" value="1"/>
</dbReference>
<evidence type="ECO:0000259" key="2">
    <source>
        <dbReference type="Pfam" id="PF06985"/>
    </source>
</evidence>
<feature type="domain" description="Heterokaryon incompatibility" evidence="2">
    <location>
        <begin position="1257"/>
        <end position="1393"/>
    </location>
</feature>
<dbReference type="Gene3D" id="3.30.565.10">
    <property type="entry name" value="Histidine kinase-like ATPase, C-terminal domain"/>
    <property type="match status" value="1"/>
</dbReference>
<dbReference type="OrthoDB" id="1262810at2759"/>
<dbReference type="Pfam" id="PF06985">
    <property type="entry name" value="HET"/>
    <property type="match status" value="1"/>
</dbReference>
<name>A0A7C8IWL7_9PEZI</name>
<dbReference type="InterPro" id="IPR036890">
    <property type="entry name" value="HATPase_C_sf"/>
</dbReference>
<feature type="compositionally biased region" description="Polar residues" evidence="1">
    <location>
        <begin position="1193"/>
        <end position="1203"/>
    </location>
</feature>
<feature type="region of interest" description="Disordered" evidence="1">
    <location>
        <begin position="1094"/>
        <end position="1138"/>
    </location>
</feature>
<evidence type="ECO:0000256" key="1">
    <source>
        <dbReference type="SAM" id="MobiDB-lite"/>
    </source>
</evidence>
<dbReference type="Proteomes" id="UP000481858">
    <property type="component" value="Unassembled WGS sequence"/>
</dbReference>
<protein>
    <recommendedName>
        <fullName evidence="2">Heterokaryon incompatibility domain-containing protein</fullName>
    </recommendedName>
</protein>
<sequence>MSVAVRGMERPETSEEAQAHIAEIRGRKGFDAKSGDENCNVDDLEAALDILSAELYQQSTHFLLELIQNADDCSYDNCSSQHKNPTIDITYWNNRLRIDYNEDGIKKSTKQTTESKIGEKGIGFKSVFRMANVVWINSQHYSFQFDKHRKLGMITPTWVDFPVPRRDNFTSILLQVPNEDDRKDLAREMKSLTPKCLMFLRRIRQINIRIDAEGDEGYRTSLARNDELSKDRSRRSTRLQHDDQTLSYYVIQHDISGLPWEPKRMNQTQSTIELAFPTTIDLDEPVIESQQVYAFLPVRDYGFKFLLHADFLLTANRQDIATPSNWNNVVVDCVEDAFMKAVHLLNDSTLRYKWPRYLPIPLGFSNVFSDIRMEKLRQSPVLESEDSGWITPQSARFVPASFRDDFNNPLISTPKTRSRNLSRNYDTADWKYIENLGVKILSDSELIDDVREFYTNSDLITSYSEQDHSRLAGVLESLFPFSYFRTTLQEIPLIPLNDGRWVAMSAGQNEMGVIDKLGSFWVATKGGSPRYAREVYLDAPWPHSASKYINKNSIGVYFLDEEYLYAVQPDEMSSWLMWLHKELEMWHIPRLDDISRSLRNISTNPERLANAQISRELLVLLRDNWGTYKEYFSQDYPPVVQEFSSARVKCLNDEPRKLCDTITVPLLPDIWGPKIQNLHPILDISEPKSTRWEFLTTFGVTVRDSIDFYLSTLDKVRGSEVPKEFVAWLYDNIQSRIYKDNLESVKQLFKKNSIYIPSSTAGVGSSWVKESECVWNGMEHLQKFHVLKRLYPSNAQLFKNILKHTQANLEVLVSEAKQITVSTSISWITQIFKEINKALCSKRYDATGLRRLDDLIPIKVFPIREGDTEAGYENLSSGTADKEWYIADRPHLQQSFHGVVYLLAFTVEDVLEMIPLIKALKLESRLLSKRAVSTLKTEGNVQLHVGHTTAFREKAKFISYMLSKHNPRREQLRSALENTKVFVADQVLVRWAIKCINADSETSEIQSSRTDDGLKGVALLSPNNEEIEVYLRTKNDTNIPVEVAEQLATICDIDRRAILIYYVLSNSDHLYISDLLARNGIMTPLQKMRGVSLGDAWDGSQESDAESEQLDISSIPETAQTTNSSKGKEIEETDTPPNAYRLIETGVKYGTGVKVGTNKIRLQSPKTEASIAVSESPPDFLSSGEKVPDHPVSSPSKADTSQQPYRPPPPVEPPLPRPGYIWLGDIPEISSGTPRNDGEELQGDLRRVSLDSINEKFQAMSYVWGQALKPFTLKTTQGNIGLTAPLYFGLQRLRWKNASVLIWADAICIDQGNSEEKSHQIRLMPEIFKSAGRVCVWLGEEAENSDKAIKCLREIGARPGQPPDSAFASEEDWDSINRFFGRPWFRRVWIVQELVLAQKVTMLCGKQKAQWSEVYNAAKICSERAKRSTAAIMKPIAQQAEAILSLGELKQSYHEEGGQRELLALFDRFQHTRATLQRDKLFAFLGLARDADDPDLDPDYVSPLDVIVRRYGRTFVKRGGALNLLYRAGYSSPRFPSWIPDWVTNVQRQTITTWPSRRKGFSASTRLKSDIVLSPGRDVLVARGYVLDTIERVGQVSSDRTLYLKEIFQAVKSLKSYPSKDKLEDLVWKIPIGDADKPISGTWEEVNFRTSYEAFVEYLQLGEKMTDWETEVKEMSAMYRIKQFLFRPQELRKSMWPFLYTAQEFAERFTNAKVCVTKAGYVGIVPGTAKDGDTVALFHGSAVPFLLRKRDKQHNRYFHLGECYIHGIMHGERHSGQALLETGFELY</sequence>
<keyword evidence="4" id="KW-1185">Reference proteome</keyword>
<feature type="compositionally biased region" description="Pro residues" evidence="1">
    <location>
        <begin position="1205"/>
        <end position="1217"/>
    </location>
</feature>
<evidence type="ECO:0000313" key="4">
    <source>
        <dbReference type="Proteomes" id="UP000481858"/>
    </source>
</evidence>
<accession>A0A7C8IWL7</accession>
<evidence type="ECO:0000313" key="3">
    <source>
        <dbReference type="EMBL" id="KAF2970825.1"/>
    </source>
</evidence>
<comment type="caution">
    <text evidence="3">The sequence shown here is derived from an EMBL/GenBank/DDBJ whole genome shotgun (WGS) entry which is preliminary data.</text>
</comment>
<dbReference type="EMBL" id="WUBL01000019">
    <property type="protein sequence ID" value="KAF2970825.1"/>
    <property type="molecule type" value="Genomic_DNA"/>
</dbReference>
<reference evidence="3 4" key="1">
    <citation type="submission" date="2019-12" db="EMBL/GenBank/DDBJ databases">
        <title>Draft genome sequence of the ascomycete Xylaria multiplex DSM 110363.</title>
        <authorList>
            <person name="Buettner E."/>
            <person name="Kellner H."/>
        </authorList>
    </citation>
    <scope>NUCLEOTIDE SEQUENCE [LARGE SCALE GENOMIC DNA]</scope>
    <source>
        <strain evidence="3 4">DSM 110363</strain>
    </source>
</reference>
<dbReference type="PANTHER" id="PTHR24148">
    <property type="entry name" value="ANKYRIN REPEAT DOMAIN-CONTAINING PROTEIN 39 HOMOLOG-RELATED"/>
    <property type="match status" value="1"/>
</dbReference>
<dbReference type="SUPFAM" id="SSF55874">
    <property type="entry name" value="ATPase domain of HSP90 chaperone/DNA topoisomerase II/histidine kinase"/>
    <property type="match status" value="1"/>
</dbReference>
<dbReference type="InterPro" id="IPR010730">
    <property type="entry name" value="HET"/>
</dbReference>
<feature type="compositionally biased region" description="Polar residues" evidence="1">
    <location>
        <begin position="1110"/>
        <end position="1125"/>
    </location>
</feature>
<proteinExistence type="predicted"/>
<dbReference type="InterPro" id="IPR052895">
    <property type="entry name" value="HetReg/Transcr_Mod"/>
</dbReference>
<organism evidence="3 4">
    <name type="scientific">Xylaria multiplex</name>
    <dbReference type="NCBI Taxonomy" id="323545"/>
    <lineage>
        <taxon>Eukaryota</taxon>
        <taxon>Fungi</taxon>
        <taxon>Dikarya</taxon>
        <taxon>Ascomycota</taxon>
        <taxon>Pezizomycotina</taxon>
        <taxon>Sordariomycetes</taxon>
        <taxon>Xylariomycetidae</taxon>
        <taxon>Xylariales</taxon>
        <taxon>Xylariaceae</taxon>
        <taxon>Xylaria</taxon>
    </lineage>
</organism>
<gene>
    <name evidence="3" type="ORF">GQX73_g2789</name>
</gene>
<feature type="region of interest" description="Disordered" evidence="1">
    <location>
        <begin position="1164"/>
        <end position="1242"/>
    </location>
</feature>
<dbReference type="InParanoid" id="A0A7C8IWL7"/>